<accession>A0A2P2JYX9</accession>
<protein>
    <submittedName>
        <fullName evidence="1">Uncharacterized protein</fullName>
    </submittedName>
</protein>
<dbReference type="AlphaFoldDB" id="A0A2P2JYX9"/>
<name>A0A2P2JYX9_RHIMU</name>
<evidence type="ECO:0000313" key="1">
    <source>
        <dbReference type="EMBL" id="MBW98677.1"/>
    </source>
</evidence>
<dbReference type="EMBL" id="GGEC01018194">
    <property type="protein sequence ID" value="MBW98677.1"/>
    <property type="molecule type" value="Transcribed_RNA"/>
</dbReference>
<proteinExistence type="predicted"/>
<sequence length="83" mass="9091">MRSNCCGNVGGAKKGFLLLVLGIISTSRRLPRFAFLALHLQNCGAYITACLPAFLHLTHAFSDCVSHLILPWMLCSDPIVDFI</sequence>
<organism evidence="1">
    <name type="scientific">Rhizophora mucronata</name>
    <name type="common">Asiatic mangrove</name>
    <dbReference type="NCBI Taxonomy" id="61149"/>
    <lineage>
        <taxon>Eukaryota</taxon>
        <taxon>Viridiplantae</taxon>
        <taxon>Streptophyta</taxon>
        <taxon>Embryophyta</taxon>
        <taxon>Tracheophyta</taxon>
        <taxon>Spermatophyta</taxon>
        <taxon>Magnoliopsida</taxon>
        <taxon>eudicotyledons</taxon>
        <taxon>Gunneridae</taxon>
        <taxon>Pentapetalae</taxon>
        <taxon>rosids</taxon>
        <taxon>fabids</taxon>
        <taxon>Malpighiales</taxon>
        <taxon>Rhizophoraceae</taxon>
        <taxon>Rhizophora</taxon>
    </lineage>
</organism>
<reference evidence="1" key="1">
    <citation type="submission" date="2018-02" db="EMBL/GenBank/DDBJ databases">
        <title>Rhizophora mucronata_Transcriptome.</title>
        <authorList>
            <person name="Meera S.P."/>
            <person name="Sreeshan A."/>
            <person name="Augustine A."/>
        </authorList>
    </citation>
    <scope>NUCLEOTIDE SEQUENCE</scope>
    <source>
        <tissue evidence="1">Leaf</tissue>
    </source>
</reference>